<name>A0AAX6PEM7_HETGA</name>
<keyword evidence="4" id="KW-1185">Reference proteome</keyword>
<protein>
    <recommendedName>
        <fullName evidence="1">G patch domain-containing protein 4</fullName>
    </recommendedName>
</protein>
<dbReference type="PANTHER" id="PTHR23149">
    <property type="entry name" value="G PATCH DOMAIN CONTAINING PROTEIN"/>
    <property type="match status" value="1"/>
</dbReference>
<dbReference type="GO" id="GO:0003676">
    <property type="term" value="F:nucleic acid binding"/>
    <property type="evidence" value="ECO:0007669"/>
    <property type="project" value="InterPro"/>
</dbReference>
<dbReference type="RefSeq" id="XP_004849894.1">
    <property type="nucleotide sequence ID" value="XM_004849837.1"/>
</dbReference>
<dbReference type="PANTHER" id="PTHR23149:SF9">
    <property type="entry name" value="G PATCH DOMAIN-CONTAINING PROTEIN 4"/>
    <property type="match status" value="1"/>
</dbReference>
<evidence type="ECO:0000256" key="1">
    <source>
        <dbReference type="ARBA" id="ARBA00040365"/>
    </source>
</evidence>
<feature type="domain" description="G-patch" evidence="3">
    <location>
        <begin position="11"/>
        <end position="57"/>
    </location>
</feature>
<sequence>MSVTPEAKSRGLEFAEEQLLKHGWTQGKGLDWKENGITQPLKVTLKQDIHGAAHDPAKEFTNHWWNELSNKTAANLVVETGQDGVREGTTVGSEEEGAIGLGDLKSRAQPGQLSQKKKKKMRQHHEEKEEETGVLGKGQRGKEAVMGIREKVESKACTDPSRIKKRWQREEDLNTEDEGEETALGSETRKAESGTHSEGSSKRSKKKRQQRQEEEALGVCDDNEVHATRETESREEKRRQQHREQERAKKKKQQRD</sequence>
<gene>
    <name evidence="5" type="primary">LOC101722429</name>
</gene>
<evidence type="ECO:0000313" key="4">
    <source>
        <dbReference type="Proteomes" id="UP000694906"/>
    </source>
</evidence>
<feature type="compositionally biased region" description="Basic and acidic residues" evidence="2">
    <location>
        <begin position="223"/>
        <end position="247"/>
    </location>
</feature>
<dbReference type="Proteomes" id="UP000694906">
    <property type="component" value="Unplaced"/>
</dbReference>
<dbReference type="InterPro" id="IPR050656">
    <property type="entry name" value="PINX1"/>
</dbReference>
<feature type="region of interest" description="Disordered" evidence="2">
    <location>
        <begin position="84"/>
        <end position="256"/>
    </location>
</feature>
<dbReference type="InterPro" id="IPR000467">
    <property type="entry name" value="G_patch_dom"/>
</dbReference>
<dbReference type="GeneID" id="101722429"/>
<dbReference type="GO" id="GO:0005730">
    <property type="term" value="C:nucleolus"/>
    <property type="evidence" value="ECO:0007669"/>
    <property type="project" value="TreeGrafter"/>
</dbReference>
<dbReference type="KEGG" id="hgl:101722429"/>
<dbReference type="AlphaFoldDB" id="A0AAX6PEM7"/>
<evidence type="ECO:0000256" key="2">
    <source>
        <dbReference type="SAM" id="MobiDB-lite"/>
    </source>
</evidence>
<feature type="compositionally biased region" description="Basic and acidic residues" evidence="2">
    <location>
        <begin position="187"/>
        <end position="201"/>
    </location>
</feature>
<reference evidence="5" key="1">
    <citation type="submission" date="2025-08" db="UniProtKB">
        <authorList>
            <consortium name="RefSeq"/>
        </authorList>
    </citation>
    <scope>IDENTIFICATION</scope>
</reference>
<evidence type="ECO:0000313" key="5">
    <source>
        <dbReference type="RefSeq" id="XP_004849894.1"/>
    </source>
</evidence>
<feature type="compositionally biased region" description="Basic and acidic residues" evidence="2">
    <location>
        <begin position="140"/>
        <end position="156"/>
    </location>
</feature>
<dbReference type="PROSITE" id="PS50174">
    <property type="entry name" value="G_PATCH"/>
    <property type="match status" value="1"/>
</dbReference>
<organism evidence="4 5">
    <name type="scientific">Heterocephalus glaber</name>
    <name type="common">Naked mole rat</name>
    <dbReference type="NCBI Taxonomy" id="10181"/>
    <lineage>
        <taxon>Eukaryota</taxon>
        <taxon>Metazoa</taxon>
        <taxon>Chordata</taxon>
        <taxon>Craniata</taxon>
        <taxon>Vertebrata</taxon>
        <taxon>Euteleostomi</taxon>
        <taxon>Mammalia</taxon>
        <taxon>Eutheria</taxon>
        <taxon>Euarchontoglires</taxon>
        <taxon>Glires</taxon>
        <taxon>Rodentia</taxon>
        <taxon>Hystricomorpha</taxon>
        <taxon>Bathyergidae</taxon>
        <taxon>Heterocephalus</taxon>
    </lineage>
</organism>
<proteinExistence type="predicted"/>
<accession>A0AAX6PEM7</accession>
<dbReference type="Pfam" id="PF01585">
    <property type="entry name" value="G-patch"/>
    <property type="match status" value="1"/>
</dbReference>
<evidence type="ECO:0000259" key="3">
    <source>
        <dbReference type="PROSITE" id="PS50174"/>
    </source>
</evidence>